<reference evidence="7 8" key="1">
    <citation type="submission" date="2020-03" db="EMBL/GenBank/DDBJ databases">
        <authorList>
            <person name="Kim M.K."/>
        </authorList>
    </citation>
    <scope>NUCLEOTIDE SEQUENCE [LARGE SCALE GENOMIC DNA]</scope>
    <source>
        <strain evidence="7 8">BT328</strain>
    </source>
</reference>
<dbReference type="SUPFAM" id="SSF52283">
    <property type="entry name" value="Formate/glycerate dehydrogenase catalytic domain-like"/>
    <property type="match status" value="1"/>
</dbReference>
<dbReference type="RefSeq" id="WP_167212576.1">
    <property type="nucleotide sequence ID" value="NZ_CP050063.1"/>
</dbReference>
<evidence type="ECO:0000256" key="4">
    <source>
        <dbReference type="RuleBase" id="RU003719"/>
    </source>
</evidence>
<dbReference type="Pfam" id="PF00389">
    <property type="entry name" value="2-Hacid_dh"/>
    <property type="match status" value="1"/>
</dbReference>
<dbReference type="InterPro" id="IPR029752">
    <property type="entry name" value="D-isomer_DH_CS1"/>
</dbReference>
<dbReference type="InterPro" id="IPR036291">
    <property type="entry name" value="NAD(P)-bd_dom_sf"/>
</dbReference>
<dbReference type="KEGG" id="spib:G8759_22155"/>
<feature type="domain" description="D-isomer specific 2-hydroxyacid dehydrogenase NAD-binding" evidence="6">
    <location>
        <begin position="107"/>
        <end position="294"/>
    </location>
</feature>
<proteinExistence type="inferred from homology"/>
<dbReference type="EMBL" id="CP050063">
    <property type="protein sequence ID" value="QIP15131.1"/>
    <property type="molecule type" value="Genomic_DNA"/>
</dbReference>
<sequence>MNIAFYSTLPFEQTWFASYTNHAITYIPQALTEQTADMAKGHRAVCAFVNDDLSRPVLQILKQQGVSVVGMRCVGLDNVDQEAMADLGLTLLNIPGHSPYSVAEQAVALLLGLVRHLPEASQRVQLGNFSIDGLIGNDLHGKTVGVIGAGRIGSVFARIMLGFGCNVLIYDIRHNPKLIEAGAQYRLLSDLLAQSDILSLHCPLTQLTDHIINPQTIAALKPSTVLVNTARGRLVDAKAVLDALDAGKLAGYAADVYEQERAYFHYDYSRKSIADDILNQLRNHPKVLLTAHQGFLTEEALQQMARNLLNQFTFYDSQQMIMVTKASMC</sequence>
<dbReference type="PANTHER" id="PTHR43026:SF1">
    <property type="entry name" value="2-HYDROXYACID DEHYDROGENASE HOMOLOG 1-RELATED"/>
    <property type="match status" value="1"/>
</dbReference>
<evidence type="ECO:0000259" key="5">
    <source>
        <dbReference type="Pfam" id="PF00389"/>
    </source>
</evidence>
<keyword evidence="3" id="KW-0520">NAD</keyword>
<dbReference type="Gene3D" id="3.40.50.720">
    <property type="entry name" value="NAD(P)-binding Rossmann-like Domain"/>
    <property type="match status" value="2"/>
</dbReference>
<dbReference type="Proteomes" id="UP000501802">
    <property type="component" value="Chromosome"/>
</dbReference>
<comment type="similarity">
    <text evidence="1 4">Belongs to the D-isomer specific 2-hydroxyacid dehydrogenase family.</text>
</comment>
<evidence type="ECO:0000256" key="3">
    <source>
        <dbReference type="ARBA" id="ARBA00023027"/>
    </source>
</evidence>
<dbReference type="PROSITE" id="PS00065">
    <property type="entry name" value="D_2_HYDROXYACID_DH_1"/>
    <property type="match status" value="1"/>
</dbReference>
<dbReference type="CDD" id="cd12183">
    <property type="entry name" value="LDH_like_2"/>
    <property type="match status" value="1"/>
</dbReference>
<dbReference type="PROSITE" id="PS00671">
    <property type="entry name" value="D_2_HYDROXYACID_DH_3"/>
    <property type="match status" value="1"/>
</dbReference>
<dbReference type="SUPFAM" id="SSF51735">
    <property type="entry name" value="NAD(P)-binding Rossmann-fold domains"/>
    <property type="match status" value="1"/>
</dbReference>
<dbReference type="PROSITE" id="PS00670">
    <property type="entry name" value="D_2_HYDROXYACID_DH_2"/>
    <property type="match status" value="1"/>
</dbReference>
<dbReference type="GO" id="GO:0016616">
    <property type="term" value="F:oxidoreductase activity, acting on the CH-OH group of donors, NAD or NADP as acceptor"/>
    <property type="evidence" value="ECO:0007669"/>
    <property type="project" value="InterPro"/>
</dbReference>
<evidence type="ECO:0000313" key="8">
    <source>
        <dbReference type="Proteomes" id="UP000501802"/>
    </source>
</evidence>
<keyword evidence="8" id="KW-1185">Reference proteome</keyword>
<evidence type="ECO:0000256" key="1">
    <source>
        <dbReference type="ARBA" id="ARBA00005854"/>
    </source>
</evidence>
<protein>
    <submittedName>
        <fullName evidence="7">2-hydroxyacid dehydrogenase</fullName>
    </submittedName>
</protein>
<gene>
    <name evidence="7" type="ORF">G8759_22155</name>
</gene>
<dbReference type="AlphaFoldDB" id="A0A6G9ARN1"/>
<keyword evidence="2 4" id="KW-0560">Oxidoreductase</keyword>
<dbReference type="InterPro" id="IPR006139">
    <property type="entry name" value="D-isomer_2_OHA_DH_cat_dom"/>
</dbReference>
<feature type="domain" description="D-isomer specific 2-hydroxyacid dehydrogenase catalytic" evidence="5">
    <location>
        <begin position="21"/>
        <end position="313"/>
    </location>
</feature>
<evidence type="ECO:0000256" key="2">
    <source>
        <dbReference type="ARBA" id="ARBA00023002"/>
    </source>
</evidence>
<evidence type="ECO:0000313" key="7">
    <source>
        <dbReference type="EMBL" id="QIP15131.1"/>
    </source>
</evidence>
<dbReference type="InterPro" id="IPR029753">
    <property type="entry name" value="D-isomer_DH_CS"/>
</dbReference>
<dbReference type="GO" id="GO:0051287">
    <property type="term" value="F:NAD binding"/>
    <property type="evidence" value="ECO:0007669"/>
    <property type="project" value="InterPro"/>
</dbReference>
<evidence type="ECO:0000259" key="6">
    <source>
        <dbReference type="Pfam" id="PF02826"/>
    </source>
</evidence>
<dbReference type="Pfam" id="PF02826">
    <property type="entry name" value="2-Hacid_dh_C"/>
    <property type="match status" value="1"/>
</dbReference>
<dbReference type="InterPro" id="IPR058205">
    <property type="entry name" value="D-LDH-like"/>
</dbReference>
<dbReference type="InterPro" id="IPR006140">
    <property type="entry name" value="D-isomer_DH_NAD-bd"/>
</dbReference>
<name>A0A6G9ARN1_9BACT</name>
<dbReference type="PANTHER" id="PTHR43026">
    <property type="entry name" value="2-HYDROXYACID DEHYDROGENASE HOMOLOG 1-RELATED"/>
    <property type="match status" value="1"/>
</dbReference>
<accession>A0A6G9ARN1</accession>
<organism evidence="7 8">
    <name type="scientific">Spirosoma aureum</name>
    <dbReference type="NCBI Taxonomy" id="2692134"/>
    <lineage>
        <taxon>Bacteria</taxon>
        <taxon>Pseudomonadati</taxon>
        <taxon>Bacteroidota</taxon>
        <taxon>Cytophagia</taxon>
        <taxon>Cytophagales</taxon>
        <taxon>Cytophagaceae</taxon>
        <taxon>Spirosoma</taxon>
    </lineage>
</organism>